<dbReference type="AlphaFoldDB" id="A0A0E9XBX5"/>
<sequence>MCSCRKQQYTQDYSLMSTKWKLKEKSFECHFLIQMNRKSS</sequence>
<reference evidence="1" key="2">
    <citation type="journal article" date="2015" name="Fish Shellfish Immunol.">
        <title>Early steps in the European eel (Anguilla anguilla)-Vibrio vulnificus interaction in the gills: Role of the RtxA13 toxin.</title>
        <authorList>
            <person name="Callol A."/>
            <person name="Pajuelo D."/>
            <person name="Ebbesson L."/>
            <person name="Teles M."/>
            <person name="MacKenzie S."/>
            <person name="Amaro C."/>
        </authorList>
    </citation>
    <scope>NUCLEOTIDE SEQUENCE</scope>
</reference>
<accession>A0A0E9XBX5</accession>
<evidence type="ECO:0000313" key="1">
    <source>
        <dbReference type="EMBL" id="JAI00160.1"/>
    </source>
</evidence>
<proteinExistence type="predicted"/>
<dbReference type="EMBL" id="GBXM01008418">
    <property type="protein sequence ID" value="JAI00160.1"/>
    <property type="molecule type" value="Transcribed_RNA"/>
</dbReference>
<reference evidence="1" key="1">
    <citation type="submission" date="2014-11" db="EMBL/GenBank/DDBJ databases">
        <authorList>
            <person name="Amaro Gonzalez C."/>
        </authorList>
    </citation>
    <scope>NUCLEOTIDE SEQUENCE</scope>
</reference>
<organism evidence="1">
    <name type="scientific">Anguilla anguilla</name>
    <name type="common">European freshwater eel</name>
    <name type="synonym">Muraena anguilla</name>
    <dbReference type="NCBI Taxonomy" id="7936"/>
    <lineage>
        <taxon>Eukaryota</taxon>
        <taxon>Metazoa</taxon>
        <taxon>Chordata</taxon>
        <taxon>Craniata</taxon>
        <taxon>Vertebrata</taxon>
        <taxon>Euteleostomi</taxon>
        <taxon>Actinopterygii</taxon>
        <taxon>Neopterygii</taxon>
        <taxon>Teleostei</taxon>
        <taxon>Anguilliformes</taxon>
        <taxon>Anguillidae</taxon>
        <taxon>Anguilla</taxon>
    </lineage>
</organism>
<name>A0A0E9XBX5_ANGAN</name>
<protein>
    <submittedName>
        <fullName evidence="1">Uncharacterized protein</fullName>
    </submittedName>
</protein>